<dbReference type="EMBL" id="CM035420">
    <property type="protein sequence ID" value="KAH7404820.1"/>
    <property type="molecule type" value="Genomic_DNA"/>
</dbReference>
<sequence length="156" mass="17614">MALSFFRGHRGDDSFDSLFDPFFFHSPFLGFPEHSAYARDMAAVANTQVDWKETSDSHVFKANLPGLSKEDVKVLVEDGRVLQISGQRKEEESSSGDKWHRIERAEGSFLRRFRLPNNANIEEVKADMKNGVLTVTVPKIVPPEPKTSIKSIDIYG</sequence>
<evidence type="ECO:0000313" key="6">
    <source>
        <dbReference type="Proteomes" id="UP000825935"/>
    </source>
</evidence>
<reference evidence="5" key="1">
    <citation type="submission" date="2021-08" db="EMBL/GenBank/DDBJ databases">
        <title>WGS assembly of Ceratopteris richardii.</title>
        <authorList>
            <person name="Marchant D.B."/>
            <person name="Chen G."/>
            <person name="Jenkins J."/>
            <person name="Shu S."/>
            <person name="Leebens-Mack J."/>
            <person name="Grimwood J."/>
            <person name="Schmutz J."/>
            <person name="Soltis P."/>
            <person name="Soltis D."/>
            <person name="Chen Z.-H."/>
        </authorList>
    </citation>
    <scope>NUCLEOTIDE SEQUENCE</scope>
    <source>
        <strain evidence="5">Whitten #5841</strain>
        <tissue evidence="5">Leaf</tissue>
    </source>
</reference>
<dbReference type="PANTHER" id="PTHR11527">
    <property type="entry name" value="HEAT-SHOCK PROTEIN 20 FAMILY MEMBER"/>
    <property type="match status" value="1"/>
</dbReference>
<keyword evidence="6" id="KW-1185">Reference proteome</keyword>
<keyword evidence="1" id="KW-0346">Stress response</keyword>
<comment type="similarity">
    <text evidence="2 3">Belongs to the small heat shock protein (HSP20) family.</text>
</comment>
<organism evidence="5 6">
    <name type="scientific">Ceratopteris richardii</name>
    <name type="common">Triangle waterfern</name>
    <dbReference type="NCBI Taxonomy" id="49495"/>
    <lineage>
        <taxon>Eukaryota</taxon>
        <taxon>Viridiplantae</taxon>
        <taxon>Streptophyta</taxon>
        <taxon>Embryophyta</taxon>
        <taxon>Tracheophyta</taxon>
        <taxon>Polypodiopsida</taxon>
        <taxon>Polypodiidae</taxon>
        <taxon>Polypodiales</taxon>
        <taxon>Pteridineae</taxon>
        <taxon>Pteridaceae</taxon>
        <taxon>Parkerioideae</taxon>
        <taxon>Ceratopteris</taxon>
    </lineage>
</organism>
<gene>
    <name evidence="5" type="ORF">KP509_15G044800</name>
</gene>
<dbReference type="Gene3D" id="2.60.40.790">
    <property type="match status" value="1"/>
</dbReference>
<dbReference type="PROSITE" id="PS01031">
    <property type="entry name" value="SHSP"/>
    <property type="match status" value="1"/>
</dbReference>
<accession>A0A8T2T6L6</accession>
<proteinExistence type="inferred from homology"/>
<protein>
    <recommendedName>
        <fullName evidence="4">SHSP domain-containing protein</fullName>
    </recommendedName>
</protein>
<dbReference type="Proteomes" id="UP000825935">
    <property type="component" value="Chromosome 15"/>
</dbReference>
<evidence type="ECO:0000259" key="4">
    <source>
        <dbReference type="PROSITE" id="PS01031"/>
    </source>
</evidence>
<feature type="domain" description="SHSP" evidence="4">
    <location>
        <begin position="40"/>
        <end position="155"/>
    </location>
</feature>
<evidence type="ECO:0000256" key="2">
    <source>
        <dbReference type="PROSITE-ProRule" id="PRU00285"/>
    </source>
</evidence>
<dbReference type="Pfam" id="PF00011">
    <property type="entry name" value="HSP20"/>
    <property type="match status" value="1"/>
</dbReference>
<dbReference type="InterPro" id="IPR031107">
    <property type="entry name" value="Small_HSP"/>
</dbReference>
<evidence type="ECO:0000256" key="1">
    <source>
        <dbReference type="ARBA" id="ARBA00023016"/>
    </source>
</evidence>
<evidence type="ECO:0000256" key="3">
    <source>
        <dbReference type="RuleBase" id="RU003616"/>
    </source>
</evidence>
<comment type="caution">
    <text evidence="5">The sequence shown here is derived from an EMBL/GenBank/DDBJ whole genome shotgun (WGS) entry which is preliminary data.</text>
</comment>
<dbReference type="SUPFAM" id="SSF49764">
    <property type="entry name" value="HSP20-like chaperones"/>
    <property type="match status" value="1"/>
</dbReference>
<dbReference type="OrthoDB" id="5511210at2759"/>
<dbReference type="OMA" id="KPEWHRI"/>
<dbReference type="InterPro" id="IPR002068">
    <property type="entry name" value="A-crystallin/Hsp20_dom"/>
</dbReference>
<dbReference type="InterPro" id="IPR008978">
    <property type="entry name" value="HSP20-like_chaperone"/>
</dbReference>
<dbReference type="EMBL" id="CM035420">
    <property type="protein sequence ID" value="KAH7404819.1"/>
    <property type="molecule type" value="Genomic_DNA"/>
</dbReference>
<name>A0A8T2T6L6_CERRI</name>
<dbReference type="AlphaFoldDB" id="A0A8T2T6L6"/>
<evidence type="ECO:0000313" key="5">
    <source>
        <dbReference type="EMBL" id="KAH7404820.1"/>
    </source>
</evidence>
<dbReference type="CDD" id="cd06472">
    <property type="entry name" value="ACD_ScHsp26_like"/>
    <property type="match status" value="1"/>
</dbReference>